<reference evidence="1 2" key="1">
    <citation type="submission" date="2016-10" db="EMBL/GenBank/DDBJ databases">
        <authorList>
            <person name="de Groot N.N."/>
        </authorList>
    </citation>
    <scope>NUCLEOTIDE SEQUENCE [LARGE SCALE GENOMIC DNA]</scope>
    <source>
        <strain evidence="1 2">DSM 26915</strain>
    </source>
</reference>
<evidence type="ECO:0000313" key="1">
    <source>
        <dbReference type="EMBL" id="SEG23182.1"/>
    </source>
</evidence>
<dbReference type="EMBL" id="FNUZ01000003">
    <property type="protein sequence ID" value="SEG23182.1"/>
    <property type="molecule type" value="Genomic_DNA"/>
</dbReference>
<dbReference type="AlphaFoldDB" id="A0A1H5YHJ2"/>
<sequence>MTAIDLVRDDAGIALWPRSANGIDSVALSTLTAAEIARTFGPLSRFGQADTPASVTLN</sequence>
<evidence type="ECO:0000313" key="2">
    <source>
        <dbReference type="Proteomes" id="UP000236752"/>
    </source>
</evidence>
<keyword evidence="2" id="KW-1185">Reference proteome</keyword>
<gene>
    <name evidence="1" type="ORF">SAMN04488045_2086</name>
</gene>
<proteinExistence type="predicted"/>
<accession>A0A1H5YHJ2</accession>
<dbReference type="Proteomes" id="UP000236752">
    <property type="component" value="Unassembled WGS sequence"/>
</dbReference>
<name>A0A1H5YHJ2_9RHOB</name>
<organism evidence="1 2">
    <name type="scientific">Thalassococcus halodurans</name>
    <dbReference type="NCBI Taxonomy" id="373675"/>
    <lineage>
        <taxon>Bacteria</taxon>
        <taxon>Pseudomonadati</taxon>
        <taxon>Pseudomonadota</taxon>
        <taxon>Alphaproteobacteria</taxon>
        <taxon>Rhodobacterales</taxon>
        <taxon>Roseobacteraceae</taxon>
        <taxon>Thalassococcus</taxon>
    </lineage>
</organism>
<protein>
    <submittedName>
        <fullName evidence="1">Uncharacterized protein</fullName>
    </submittedName>
</protein>